<dbReference type="Proteomes" id="UP000299102">
    <property type="component" value="Unassembled WGS sequence"/>
</dbReference>
<organism evidence="1 2">
    <name type="scientific">Eumeta variegata</name>
    <name type="common">Bagworm moth</name>
    <name type="synonym">Eumeta japonica</name>
    <dbReference type="NCBI Taxonomy" id="151549"/>
    <lineage>
        <taxon>Eukaryota</taxon>
        <taxon>Metazoa</taxon>
        <taxon>Ecdysozoa</taxon>
        <taxon>Arthropoda</taxon>
        <taxon>Hexapoda</taxon>
        <taxon>Insecta</taxon>
        <taxon>Pterygota</taxon>
        <taxon>Neoptera</taxon>
        <taxon>Endopterygota</taxon>
        <taxon>Lepidoptera</taxon>
        <taxon>Glossata</taxon>
        <taxon>Ditrysia</taxon>
        <taxon>Tineoidea</taxon>
        <taxon>Psychidae</taxon>
        <taxon>Oiketicinae</taxon>
        <taxon>Eumeta</taxon>
    </lineage>
</organism>
<keyword evidence="2" id="KW-1185">Reference proteome</keyword>
<dbReference type="EMBL" id="BGZK01000122">
    <property type="protein sequence ID" value="GBP20827.1"/>
    <property type="molecule type" value="Genomic_DNA"/>
</dbReference>
<evidence type="ECO:0000313" key="1">
    <source>
        <dbReference type="EMBL" id="GBP20827.1"/>
    </source>
</evidence>
<reference evidence="1 2" key="1">
    <citation type="journal article" date="2019" name="Commun. Biol.">
        <title>The bagworm genome reveals a unique fibroin gene that provides high tensile strength.</title>
        <authorList>
            <person name="Kono N."/>
            <person name="Nakamura H."/>
            <person name="Ohtoshi R."/>
            <person name="Tomita M."/>
            <person name="Numata K."/>
            <person name="Arakawa K."/>
        </authorList>
    </citation>
    <scope>NUCLEOTIDE SEQUENCE [LARGE SCALE GENOMIC DNA]</scope>
</reference>
<proteinExistence type="predicted"/>
<protein>
    <submittedName>
        <fullName evidence="1">Uncharacterized protein</fullName>
    </submittedName>
</protein>
<accession>A0A4C1U3Y9</accession>
<evidence type="ECO:0000313" key="2">
    <source>
        <dbReference type="Proteomes" id="UP000299102"/>
    </source>
</evidence>
<name>A0A4C1U3Y9_EUMVA</name>
<dbReference type="AlphaFoldDB" id="A0A4C1U3Y9"/>
<comment type="caution">
    <text evidence="1">The sequence shown here is derived from an EMBL/GenBank/DDBJ whole genome shotgun (WGS) entry which is preliminary data.</text>
</comment>
<gene>
    <name evidence="1" type="ORF">EVAR_14553_1</name>
</gene>
<sequence length="89" mass="9854">MSAVSAPDSRAVPAGERKCARSRRATFAFRSPFARINVHAERYRVMEASLDEASRAPGRCSGCARRFETSNVTAVMKLKSRPTVNRKLP</sequence>